<evidence type="ECO:0000256" key="1">
    <source>
        <dbReference type="SAM" id="MobiDB-lite"/>
    </source>
</evidence>
<sequence>MGEKPPPVNPTEIRTSISSSSAVGLNTTSMSANYATEMDQAMILVAATHLLYCPYTKVEESFNLQASHDLLIHRQNLTMVS</sequence>
<reference evidence="2" key="1">
    <citation type="submission" date="2020-11" db="EMBL/GenBank/DDBJ databases">
        <authorList>
            <person name="Tran Van P."/>
        </authorList>
    </citation>
    <scope>NUCLEOTIDE SEQUENCE</scope>
</reference>
<dbReference type="EMBL" id="OB796337">
    <property type="protein sequence ID" value="CAD7433328.1"/>
    <property type="molecule type" value="Genomic_DNA"/>
</dbReference>
<accession>A0A7R9HSP3</accession>
<proteinExistence type="predicted"/>
<name>A0A7R9HSP3_9NEOP</name>
<feature type="region of interest" description="Disordered" evidence="1">
    <location>
        <begin position="1"/>
        <end position="20"/>
    </location>
</feature>
<dbReference type="AlphaFoldDB" id="A0A7R9HSP3"/>
<protein>
    <submittedName>
        <fullName evidence="2">Uncharacterized protein</fullName>
    </submittedName>
</protein>
<organism evidence="2">
    <name type="scientific">Timema monikensis</name>
    <dbReference type="NCBI Taxonomy" id="170555"/>
    <lineage>
        <taxon>Eukaryota</taxon>
        <taxon>Metazoa</taxon>
        <taxon>Ecdysozoa</taxon>
        <taxon>Arthropoda</taxon>
        <taxon>Hexapoda</taxon>
        <taxon>Insecta</taxon>
        <taxon>Pterygota</taxon>
        <taxon>Neoptera</taxon>
        <taxon>Polyneoptera</taxon>
        <taxon>Phasmatodea</taxon>
        <taxon>Timematodea</taxon>
        <taxon>Timematoidea</taxon>
        <taxon>Timematidae</taxon>
        <taxon>Timema</taxon>
    </lineage>
</organism>
<evidence type="ECO:0000313" key="2">
    <source>
        <dbReference type="EMBL" id="CAD7433328.1"/>
    </source>
</evidence>
<gene>
    <name evidence="2" type="ORF">TMSB3V08_LOCUS10005</name>
</gene>